<evidence type="ECO:0008006" key="4">
    <source>
        <dbReference type="Google" id="ProtNLM"/>
    </source>
</evidence>
<proteinExistence type="predicted"/>
<feature type="compositionally biased region" description="Low complexity" evidence="1">
    <location>
        <begin position="212"/>
        <end position="231"/>
    </location>
</feature>
<feature type="region of interest" description="Disordered" evidence="1">
    <location>
        <begin position="1"/>
        <end position="46"/>
    </location>
</feature>
<dbReference type="GO" id="GO:0005634">
    <property type="term" value="C:nucleus"/>
    <property type="evidence" value="ECO:0007669"/>
    <property type="project" value="TreeGrafter"/>
</dbReference>
<dbReference type="OrthoDB" id="2441642at2759"/>
<dbReference type="Pfam" id="PF08618">
    <property type="entry name" value="Opi1"/>
    <property type="match status" value="2"/>
</dbReference>
<dbReference type="PANTHER" id="PTHR38406">
    <property type="entry name" value="TRANSCRIPTIONAL REPRESSOR OPI1"/>
    <property type="match status" value="1"/>
</dbReference>
<dbReference type="GO" id="GO:0005783">
    <property type="term" value="C:endoplasmic reticulum"/>
    <property type="evidence" value="ECO:0007669"/>
    <property type="project" value="TreeGrafter"/>
</dbReference>
<dbReference type="GO" id="GO:0008654">
    <property type="term" value="P:phospholipid biosynthetic process"/>
    <property type="evidence" value="ECO:0007669"/>
    <property type="project" value="TreeGrafter"/>
</dbReference>
<protein>
    <recommendedName>
        <fullName evidence="4">Transcription factor Opi1</fullName>
    </recommendedName>
</protein>
<feature type="region of interest" description="Disordered" evidence="1">
    <location>
        <begin position="191"/>
        <end position="235"/>
    </location>
</feature>
<evidence type="ECO:0000313" key="2">
    <source>
        <dbReference type="EMBL" id="KAG2181149.1"/>
    </source>
</evidence>
<feature type="region of interest" description="Disordered" evidence="1">
    <location>
        <begin position="447"/>
        <end position="485"/>
    </location>
</feature>
<dbReference type="GO" id="GO:0006357">
    <property type="term" value="P:regulation of transcription by RNA polymerase II"/>
    <property type="evidence" value="ECO:0007669"/>
    <property type="project" value="TreeGrafter"/>
</dbReference>
<dbReference type="PANTHER" id="PTHR38406:SF1">
    <property type="entry name" value="TRANSCRIPTIONAL REPRESSOR OPI1"/>
    <property type="match status" value="1"/>
</dbReference>
<reference evidence="2" key="1">
    <citation type="submission" date="2020-12" db="EMBL/GenBank/DDBJ databases">
        <title>Metabolic potential, ecology and presence of endohyphal bacteria is reflected in genomic diversity of Mucoromycotina.</title>
        <authorList>
            <person name="Muszewska A."/>
            <person name="Okrasinska A."/>
            <person name="Steczkiewicz K."/>
            <person name="Drgas O."/>
            <person name="Orlowska M."/>
            <person name="Perlinska-Lenart U."/>
            <person name="Aleksandrzak-Piekarczyk T."/>
            <person name="Szatraj K."/>
            <person name="Zielenkiewicz U."/>
            <person name="Pilsyk S."/>
            <person name="Malc E."/>
            <person name="Mieczkowski P."/>
            <person name="Kruszewska J.S."/>
            <person name="Biernat P."/>
            <person name="Pawlowska J."/>
        </authorList>
    </citation>
    <scope>NUCLEOTIDE SEQUENCE</scope>
    <source>
        <strain evidence="2">WA0000067209</strain>
    </source>
</reference>
<accession>A0A8H7UJD9</accession>
<evidence type="ECO:0000313" key="3">
    <source>
        <dbReference type="Proteomes" id="UP000654370"/>
    </source>
</evidence>
<feature type="region of interest" description="Disordered" evidence="1">
    <location>
        <begin position="82"/>
        <end position="102"/>
    </location>
</feature>
<dbReference type="Proteomes" id="UP000654370">
    <property type="component" value="Unassembled WGS sequence"/>
</dbReference>
<feature type="compositionally biased region" description="Polar residues" evidence="1">
    <location>
        <begin position="24"/>
        <end position="39"/>
    </location>
</feature>
<sequence length="485" mass="53007">MGYNDSSTSPNSSPDNSSYYQSPLSVSDLCSDNVNSDSQMHIDKDDPDVQLAAEALGSMARGFPITPTGTSPKDSALAISTSTGRESDVRQDPLSPPPQRFMSRVSSLPLVNSAIKVYEQGKASNRVLNYGAGLVESSVKTIAAPLYGTIGKHIEDRYASNKEAELKREEEDEAATAAAIALARASLQDTDTRKDLRRRKHRDSDDEDMDMDCMLSAKSRSRTTSRSASPRRNPHQNIAFTPIVRRQEQVSRSRWQQLVVGAGSAAGTTVAIVSEESMRCLKYCLSWLQYAIQHIEQQMGFLKAFLVSLASSKNTSSKDDNQSTAVVAQTNNSKVEAIKKEVIDTLRKVVEIISKYAGSSLPEQARSSVRGFILSLPNRWASVNQSAANSPTMGPQPDNHAQETAIKLMTFGNESVEMLHGVAGVFGDTVDRAELWLDRLRGVGVVQPRVESSQHDAKKRKNKEQDIIAPPVMQSSSNQDIGKTK</sequence>
<dbReference type="EMBL" id="JAEPQZ010000005">
    <property type="protein sequence ID" value="KAG2181149.1"/>
    <property type="molecule type" value="Genomic_DNA"/>
</dbReference>
<dbReference type="GO" id="GO:0030968">
    <property type="term" value="P:endoplasmic reticulum unfolded protein response"/>
    <property type="evidence" value="ECO:0007669"/>
    <property type="project" value="TreeGrafter"/>
</dbReference>
<dbReference type="GO" id="GO:0003714">
    <property type="term" value="F:transcription corepressor activity"/>
    <property type="evidence" value="ECO:0007669"/>
    <property type="project" value="InterPro"/>
</dbReference>
<organism evidence="2 3">
    <name type="scientific">Mortierella isabellina</name>
    <name type="common">Filamentous fungus</name>
    <name type="synonym">Umbelopsis isabellina</name>
    <dbReference type="NCBI Taxonomy" id="91625"/>
    <lineage>
        <taxon>Eukaryota</taxon>
        <taxon>Fungi</taxon>
        <taxon>Fungi incertae sedis</taxon>
        <taxon>Mucoromycota</taxon>
        <taxon>Mucoromycotina</taxon>
        <taxon>Umbelopsidomycetes</taxon>
        <taxon>Umbelopsidales</taxon>
        <taxon>Umbelopsidaceae</taxon>
        <taxon>Umbelopsis</taxon>
    </lineage>
</organism>
<dbReference type="InterPro" id="IPR013927">
    <property type="entry name" value="TF_Opi1_Ccg-8"/>
</dbReference>
<comment type="caution">
    <text evidence="2">The sequence shown here is derived from an EMBL/GenBank/DDBJ whole genome shotgun (WGS) entry which is preliminary data.</text>
</comment>
<feature type="compositionally biased region" description="Polar residues" evidence="1">
    <location>
        <begin position="473"/>
        <end position="485"/>
    </location>
</feature>
<feature type="compositionally biased region" description="Low complexity" evidence="1">
    <location>
        <begin position="1"/>
        <end position="23"/>
    </location>
</feature>
<name>A0A8H7UJD9_MORIS</name>
<gene>
    <name evidence="2" type="ORF">INT43_008731</name>
</gene>
<keyword evidence="3" id="KW-1185">Reference proteome</keyword>
<dbReference type="AlphaFoldDB" id="A0A8H7UJD9"/>
<evidence type="ECO:0000256" key="1">
    <source>
        <dbReference type="SAM" id="MobiDB-lite"/>
    </source>
</evidence>